<evidence type="ECO:0000313" key="7">
    <source>
        <dbReference type="Proteomes" id="UP000016665"/>
    </source>
</evidence>
<dbReference type="Gene3D" id="3.90.1720.10">
    <property type="entry name" value="endopeptidase domain like (from Nostoc punctiforme)"/>
    <property type="match status" value="4"/>
</dbReference>
<name>A0A803VBH6_FICAL</name>
<reference evidence="6 7" key="1">
    <citation type="journal article" date="2012" name="Nature">
        <title>The genomic landscape of species divergence in Ficedula flycatchers.</title>
        <authorList>
            <person name="Ellegren H."/>
            <person name="Smeds L."/>
            <person name="Burri R."/>
            <person name="Olason P.I."/>
            <person name="Backstrom N."/>
            <person name="Kawakami T."/>
            <person name="Kunstner A."/>
            <person name="Makinen H."/>
            <person name="Nadachowska-Brzyska K."/>
            <person name="Qvarnstrom A."/>
            <person name="Uebbing S."/>
            <person name="Wolf J.B."/>
        </authorList>
    </citation>
    <scope>NUCLEOTIDE SEQUENCE [LARGE SCALE GENOMIC DNA]</scope>
</reference>
<dbReference type="GO" id="GO:0016410">
    <property type="term" value="F:N-acyltransferase activity"/>
    <property type="evidence" value="ECO:0007669"/>
    <property type="project" value="TreeGrafter"/>
</dbReference>
<dbReference type="PANTHER" id="PTHR13943:SF37">
    <property type="entry name" value="PHOSPHOLIPASE A AND ACYLTRANSFERASE 1"/>
    <property type="match status" value="1"/>
</dbReference>
<reference evidence="6" key="3">
    <citation type="submission" date="2025-09" db="UniProtKB">
        <authorList>
            <consortium name="Ensembl"/>
        </authorList>
    </citation>
    <scope>IDENTIFICATION</scope>
</reference>
<keyword evidence="2" id="KW-0808">Transferase</keyword>
<dbReference type="Proteomes" id="UP000016665">
    <property type="component" value="Chromosome 9"/>
</dbReference>
<gene>
    <name evidence="6" type="primary">LOC101817669</name>
</gene>
<comment type="similarity">
    <text evidence="1">Belongs to the H-rev107 family.</text>
</comment>
<dbReference type="SUPFAM" id="SSF54001">
    <property type="entry name" value="Cysteine proteinases"/>
    <property type="match status" value="1"/>
</dbReference>
<dbReference type="GeneTree" id="ENSGT00940000156634"/>
<keyword evidence="3" id="KW-0378">Hydrolase</keyword>
<organism evidence="6 7">
    <name type="scientific">Ficedula albicollis</name>
    <name type="common">Collared flycatcher</name>
    <name type="synonym">Muscicapa albicollis</name>
    <dbReference type="NCBI Taxonomy" id="59894"/>
    <lineage>
        <taxon>Eukaryota</taxon>
        <taxon>Metazoa</taxon>
        <taxon>Chordata</taxon>
        <taxon>Craniata</taxon>
        <taxon>Vertebrata</taxon>
        <taxon>Euteleostomi</taxon>
        <taxon>Archelosauria</taxon>
        <taxon>Archosauria</taxon>
        <taxon>Dinosauria</taxon>
        <taxon>Saurischia</taxon>
        <taxon>Theropoda</taxon>
        <taxon>Coelurosauria</taxon>
        <taxon>Aves</taxon>
        <taxon>Neognathae</taxon>
        <taxon>Neoaves</taxon>
        <taxon>Telluraves</taxon>
        <taxon>Australaves</taxon>
        <taxon>Passeriformes</taxon>
        <taxon>Muscicapidae</taxon>
        <taxon>Ficedula</taxon>
    </lineage>
</organism>
<dbReference type="GO" id="GO:0070292">
    <property type="term" value="P:N-acylphosphatidylethanolamine metabolic process"/>
    <property type="evidence" value="ECO:0007669"/>
    <property type="project" value="TreeGrafter"/>
</dbReference>
<evidence type="ECO:0000256" key="1">
    <source>
        <dbReference type="ARBA" id="ARBA00007824"/>
    </source>
</evidence>
<protein>
    <recommendedName>
        <fullName evidence="5">LRAT domain-containing protein</fullName>
    </recommendedName>
</protein>
<evidence type="ECO:0000259" key="5">
    <source>
        <dbReference type="PROSITE" id="PS51934"/>
    </source>
</evidence>
<evidence type="ECO:0000256" key="4">
    <source>
        <dbReference type="ARBA" id="ARBA00023098"/>
    </source>
</evidence>
<keyword evidence="4" id="KW-0443">Lipid metabolism</keyword>
<dbReference type="InterPro" id="IPR007053">
    <property type="entry name" value="LRAT_dom"/>
</dbReference>
<evidence type="ECO:0000313" key="6">
    <source>
        <dbReference type="Ensembl" id="ENSFALP00000020082.1"/>
    </source>
</evidence>
<keyword evidence="7" id="KW-1185">Reference proteome</keyword>
<evidence type="ECO:0000256" key="3">
    <source>
        <dbReference type="ARBA" id="ARBA00022801"/>
    </source>
</evidence>
<dbReference type="AlphaFoldDB" id="A0A803VBH6"/>
<dbReference type="GO" id="GO:0005737">
    <property type="term" value="C:cytoplasm"/>
    <property type="evidence" value="ECO:0007669"/>
    <property type="project" value="TreeGrafter"/>
</dbReference>
<dbReference type="PANTHER" id="PTHR13943">
    <property type="entry name" value="HRAS-LIKE SUPPRESSOR - RELATED"/>
    <property type="match status" value="1"/>
</dbReference>
<feature type="domain" description="LRAT" evidence="5">
    <location>
        <begin position="13"/>
        <end position="129"/>
    </location>
</feature>
<dbReference type="Ensembl" id="ENSFALT00000024725.1">
    <property type="protein sequence ID" value="ENSFALP00000020082.1"/>
    <property type="gene ID" value="ENSFALG00000007274.2"/>
</dbReference>
<evidence type="ECO:0000256" key="2">
    <source>
        <dbReference type="ARBA" id="ARBA00022679"/>
    </source>
</evidence>
<proteinExistence type="inferred from homology"/>
<dbReference type="PROSITE" id="PS51934">
    <property type="entry name" value="LRAT"/>
    <property type="match status" value="4"/>
</dbReference>
<accession>A0A803VBH6</accession>
<dbReference type="InterPro" id="IPR038765">
    <property type="entry name" value="Papain-like_cys_pep_sf"/>
</dbReference>
<dbReference type="Pfam" id="PF04970">
    <property type="entry name" value="LRAT"/>
    <property type="match status" value="4"/>
</dbReference>
<sequence>MTDGRSHPQPGDLIEIDRRAYQHWALYMGDGYVINVTPVDEGAPSLLVSTTSVFTRKAKVKKQLLKEVVGDHKWRVNNKYDRSRIPRPVEEIIRRAEQWIDKEVPYDVLGSNCEHFVTELRYGEAVSEQKTFVGGESCITDTRDDKDDPKPGDLIEIKRGHYDHWALYVGDGYVIHVTPVDDGVPSLSVGNETILIIKVTKEFLKEVAGNDAWAVNNKYDQYCTPLPTEEIIQCAEGCIGKEMAYDVFDFKADDLVTKLRYGGQVFVGGELHNLDVSDDKDDPKLWDLIEIKRGHYDHWALYVGDGYVIHMTPIDDGVACLSAGSGTILIIKVTKELLKEVAGKDAWAVNNKYDQYCTPLPVDEIIWRAEGCIGEEMAYDVFDFKADEFVTKLRYGGQLRAFVGGESHILDTGDDKEYPIPGDLIEIDRPLYQHWALYVGNGNVIHVTPVGENSPPASGSTMTLLVKRAKVKKELLEDAAGGDNWRVNNKYDEYREPFPVEEILRRAESQIGKVVLYRLFYKNCEHFVTEVRYGEGVSEQAMTALGKIRSTIGTVMVGVGTACASVLTGLLFPPALPVVAANGLTAFSTMLARNDFILQEIMKAKIHIEQKRCC</sequence>
<dbReference type="GO" id="GO:0004623">
    <property type="term" value="F:phospholipase A2 activity"/>
    <property type="evidence" value="ECO:0007669"/>
    <property type="project" value="TreeGrafter"/>
</dbReference>
<dbReference type="InterPro" id="IPR051496">
    <property type="entry name" value="H-rev107_PLA/AT"/>
</dbReference>
<dbReference type="GO" id="GO:0008970">
    <property type="term" value="F:phospholipase A1 activity"/>
    <property type="evidence" value="ECO:0007669"/>
    <property type="project" value="TreeGrafter"/>
</dbReference>
<reference evidence="6" key="2">
    <citation type="submission" date="2025-08" db="UniProtKB">
        <authorList>
            <consortium name="Ensembl"/>
        </authorList>
    </citation>
    <scope>IDENTIFICATION</scope>
</reference>
<feature type="domain" description="LRAT" evidence="5">
    <location>
        <begin position="154"/>
        <end position="268"/>
    </location>
</feature>
<feature type="domain" description="LRAT" evidence="5">
    <location>
        <begin position="288"/>
        <end position="402"/>
    </location>
</feature>
<feature type="domain" description="LRAT" evidence="5">
    <location>
        <begin position="424"/>
        <end position="540"/>
    </location>
</feature>